<dbReference type="PANTHER" id="PTHR34070">
    <property type="entry name" value="ARMADILLO-TYPE FOLD"/>
    <property type="match status" value="1"/>
</dbReference>
<organism evidence="1">
    <name type="scientific">bioreactor metagenome</name>
    <dbReference type="NCBI Taxonomy" id="1076179"/>
    <lineage>
        <taxon>unclassified sequences</taxon>
        <taxon>metagenomes</taxon>
        <taxon>ecological metagenomes</taxon>
    </lineage>
</organism>
<evidence type="ECO:0000313" key="1">
    <source>
        <dbReference type="EMBL" id="MPL62126.1"/>
    </source>
</evidence>
<reference evidence="1" key="1">
    <citation type="submission" date="2019-08" db="EMBL/GenBank/DDBJ databases">
        <authorList>
            <person name="Kucharzyk K."/>
            <person name="Murdoch R.W."/>
            <person name="Higgins S."/>
            <person name="Loffler F."/>
        </authorList>
    </citation>
    <scope>NUCLEOTIDE SEQUENCE</scope>
</reference>
<dbReference type="SUPFAM" id="SSF48371">
    <property type="entry name" value="ARM repeat"/>
    <property type="match status" value="1"/>
</dbReference>
<comment type="caution">
    <text evidence="1">The sequence shown here is derived from an EMBL/GenBank/DDBJ whole genome shotgun (WGS) entry which is preliminary data.</text>
</comment>
<dbReference type="InterPro" id="IPR016024">
    <property type="entry name" value="ARM-type_fold"/>
</dbReference>
<name>A0A644T5B4_9ZZZZ</name>
<dbReference type="EMBL" id="VSSQ01000017">
    <property type="protein sequence ID" value="MPL62126.1"/>
    <property type="molecule type" value="Genomic_DNA"/>
</dbReference>
<sequence>MQKDILKEISNHILNISTIQRAENNKRFFRCAPGEYGEDDIFTGLTVPQARRLLRVYKDLSLSNTEKLLNSRVHEERLLALLILIENFQKGNKKKKEEIFNLYLKNIKHVNSWDLIDLSAPKIIGEYLKIKYSLQSKNCSGVKFLKKIASDKNSEGKNWKEKLWLKRIAIVSTFAFMLKPFKNDYAPDIIFEVLNKIFSEKDEINSHDLIQKASGWMLREYGKRVDEKKLKQFLLENFDKIKKQRTLLRYSIEKMSKEERLFWLNK</sequence>
<dbReference type="AlphaFoldDB" id="A0A644T5B4"/>
<dbReference type="Pfam" id="PF08713">
    <property type="entry name" value="DNA_alkylation"/>
    <property type="match status" value="1"/>
</dbReference>
<proteinExistence type="predicted"/>
<dbReference type="Gene3D" id="1.25.10.90">
    <property type="match status" value="1"/>
</dbReference>
<protein>
    <recommendedName>
        <fullName evidence="2">DNA alkylation repair enzyme</fullName>
    </recommendedName>
</protein>
<dbReference type="InterPro" id="IPR014825">
    <property type="entry name" value="DNA_alkylation"/>
</dbReference>
<evidence type="ECO:0008006" key="2">
    <source>
        <dbReference type="Google" id="ProtNLM"/>
    </source>
</evidence>
<accession>A0A644T5B4</accession>
<dbReference type="PANTHER" id="PTHR34070:SF1">
    <property type="entry name" value="DNA ALKYLATION REPAIR PROTEIN"/>
    <property type="match status" value="1"/>
</dbReference>
<dbReference type="CDD" id="cd06561">
    <property type="entry name" value="AlkD_like"/>
    <property type="match status" value="1"/>
</dbReference>
<gene>
    <name evidence="1" type="ORF">SDC9_07727</name>
</gene>